<dbReference type="HOGENOM" id="CLU_056216_0_0_1"/>
<evidence type="ECO:0000256" key="2">
    <source>
        <dbReference type="ARBA" id="ARBA00004370"/>
    </source>
</evidence>
<name>A0A0B2WSE7_METAS</name>
<dbReference type="EMBL" id="AZHE01000012">
    <property type="protein sequence ID" value="KHN96953.1"/>
    <property type="molecule type" value="Genomic_DNA"/>
</dbReference>
<comment type="subunit">
    <text evidence="11">Component of the mitochondrial contact site and cristae organizing system (MICOS) complex.</text>
</comment>
<evidence type="ECO:0000256" key="10">
    <source>
        <dbReference type="ARBA" id="ARBA00032985"/>
    </source>
</evidence>
<comment type="caution">
    <text evidence="12">The sequence shown here is derived from an EMBL/GenBank/DDBJ whole genome shotgun (WGS) entry which is preliminary data.</text>
</comment>
<evidence type="ECO:0000313" key="13">
    <source>
        <dbReference type="Proteomes" id="UP000030816"/>
    </source>
</evidence>
<keyword evidence="6" id="KW-1133">Transmembrane helix</keyword>
<dbReference type="Pfam" id="PF17050">
    <property type="entry name" value="AIM5"/>
    <property type="match status" value="1"/>
</dbReference>
<accession>A0A0B2WSE7</accession>
<dbReference type="GO" id="GO:0042407">
    <property type="term" value="P:cristae formation"/>
    <property type="evidence" value="ECO:0007669"/>
    <property type="project" value="InterPro"/>
</dbReference>
<dbReference type="Gene3D" id="1.20.120.20">
    <property type="entry name" value="Apolipoprotein"/>
    <property type="match status" value="1"/>
</dbReference>
<gene>
    <name evidence="12" type="ORF">MAM_05062</name>
</gene>
<comment type="similarity">
    <text evidence="3 11">Belongs to the MICOS complex subunit Mic12 family.</text>
</comment>
<keyword evidence="5" id="KW-0812">Transmembrane</keyword>
<evidence type="ECO:0000256" key="1">
    <source>
        <dbReference type="ARBA" id="ARBA00002689"/>
    </source>
</evidence>
<sequence>MGFATGFTGGVALTLSIAYLSVLAHQRNREQQGRSLRSQALAIQGLIDPVPQPLPPTRSEVAAAKRAEAIEVAKDRWNEEVENAVKWVQHTDWDELREGLEDRIAALWDRAFGESIQDGAAKAKSKIQSVSNQAKAGVQGAAGGVASKAKDAFRRTKEQGEDFEAKVKDKALGAKLAAWREAQRAENEARQKASETMGAVASALEKDKEKANEVVGKVKSAVGLSGAGVDPGTAALPTSDPVARALDQRFEKAGRDKRTAADVLKERDSARSMGILKQLLAAAREPSVSPPGIL</sequence>
<protein>
    <recommendedName>
        <fullName evidence="4 11">MICOS complex subunit MIC12</fullName>
    </recommendedName>
    <alternativeName>
        <fullName evidence="10 11">Altered inheritance of mitochondria protein 5, mitochondrial</fullName>
    </alternativeName>
    <alternativeName>
        <fullName evidence="9 11">Found in mitochondrial proteome protein 51</fullName>
    </alternativeName>
</protein>
<reference evidence="12 13" key="1">
    <citation type="journal article" date="2014" name="Proc. Natl. Acad. Sci. U.S.A.">
        <title>Trajectory and genomic determinants of fungal-pathogen speciation and host adaptation.</title>
        <authorList>
            <person name="Hu X."/>
            <person name="Xiao G."/>
            <person name="Zheng P."/>
            <person name="Shang Y."/>
            <person name="Su Y."/>
            <person name="Zhang X."/>
            <person name="Liu X."/>
            <person name="Zhan S."/>
            <person name="St Leger R.J."/>
            <person name="Wang C."/>
        </authorList>
    </citation>
    <scope>NUCLEOTIDE SEQUENCE [LARGE SCALE GENOMIC DNA]</scope>
    <source>
        <strain evidence="12 13">ARSEF 1941</strain>
    </source>
</reference>
<dbReference type="Proteomes" id="UP000030816">
    <property type="component" value="Unassembled WGS sequence"/>
</dbReference>
<dbReference type="GO" id="GO:0044284">
    <property type="term" value="C:mitochondrial crista junction"/>
    <property type="evidence" value="ECO:0007669"/>
    <property type="project" value="InterPro"/>
</dbReference>
<evidence type="ECO:0000313" key="12">
    <source>
        <dbReference type="EMBL" id="KHN96953.1"/>
    </source>
</evidence>
<evidence type="ECO:0000256" key="11">
    <source>
        <dbReference type="RuleBase" id="RU363010"/>
    </source>
</evidence>
<evidence type="ECO:0000256" key="9">
    <source>
        <dbReference type="ARBA" id="ARBA00032159"/>
    </source>
</evidence>
<keyword evidence="11" id="KW-0999">Mitochondrion inner membrane</keyword>
<dbReference type="RefSeq" id="XP_040678019.1">
    <property type="nucleotide sequence ID" value="XM_040823860.1"/>
</dbReference>
<evidence type="ECO:0000256" key="5">
    <source>
        <dbReference type="ARBA" id="ARBA00022692"/>
    </source>
</evidence>
<organism evidence="12 13">
    <name type="scientific">Metarhizium album (strain ARSEF 1941)</name>
    <dbReference type="NCBI Taxonomy" id="1081103"/>
    <lineage>
        <taxon>Eukaryota</taxon>
        <taxon>Fungi</taxon>
        <taxon>Dikarya</taxon>
        <taxon>Ascomycota</taxon>
        <taxon>Pezizomycotina</taxon>
        <taxon>Sordariomycetes</taxon>
        <taxon>Hypocreomycetidae</taxon>
        <taxon>Hypocreales</taxon>
        <taxon>Clavicipitaceae</taxon>
        <taxon>Metarhizium</taxon>
    </lineage>
</organism>
<comment type="subcellular location">
    <subcellularLocation>
        <location evidence="2">Membrane</location>
    </subcellularLocation>
    <subcellularLocation>
        <location evidence="11">Mitochondrion inner membrane</location>
        <topology evidence="11">Single-pass membrane protein</topology>
    </subcellularLocation>
</comment>
<evidence type="ECO:0000256" key="8">
    <source>
        <dbReference type="ARBA" id="ARBA00023136"/>
    </source>
</evidence>
<evidence type="ECO:0000256" key="4">
    <source>
        <dbReference type="ARBA" id="ARBA00018170"/>
    </source>
</evidence>
<dbReference type="InterPro" id="IPR031463">
    <property type="entry name" value="Mic12"/>
</dbReference>
<evidence type="ECO:0000256" key="7">
    <source>
        <dbReference type="ARBA" id="ARBA00023128"/>
    </source>
</evidence>
<keyword evidence="13" id="KW-1185">Reference proteome</keyword>
<proteinExistence type="inferred from homology"/>
<keyword evidence="8" id="KW-0472">Membrane</keyword>
<dbReference type="GO" id="GO:0061617">
    <property type="term" value="C:MICOS complex"/>
    <property type="evidence" value="ECO:0007669"/>
    <property type="project" value="UniProtKB-UniRule"/>
</dbReference>
<evidence type="ECO:0000256" key="6">
    <source>
        <dbReference type="ARBA" id="ARBA00022989"/>
    </source>
</evidence>
<evidence type="ECO:0000256" key="3">
    <source>
        <dbReference type="ARBA" id="ARBA00009188"/>
    </source>
</evidence>
<comment type="function">
    <text evidence="1 11">Component of the MICOS complex, a large protein complex of the mitochondrial inner membrane that plays crucial roles in the maintenance of crista junctions, inner membrane architecture, and formation of contact sites to the outer membrane.</text>
</comment>
<dbReference type="AlphaFoldDB" id="A0A0B2WSE7"/>
<dbReference type="OrthoDB" id="4037694at2759"/>
<dbReference type="GeneID" id="63739517"/>
<keyword evidence="7 11" id="KW-0496">Mitochondrion</keyword>